<name>A0ABQ5BSG7_9ASTR</name>
<gene>
    <name evidence="1" type="ORF">Tco_0875493</name>
</gene>
<reference evidence="1" key="2">
    <citation type="submission" date="2022-01" db="EMBL/GenBank/DDBJ databases">
        <authorList>
            <person name="Yamashiro T."/>
            <person name="Shiraishi A."/>
            <person name="Satake H."/>
            <person name="Nakayama K."/>
        </authorList>
    </citation>
    <scope>NUCLEOTIDE SEQUENCE</scope>
</reference>
<dbReference type="Proteomes" id="UP001151760">
    <property type="component" value="Unassembled WGS sequence"/>
</dbReference>
<proteinExistence type="predicted"/>
<reference evidence="1" key="1">
    <citation type="journal article" date="2022" name="Int. J. Mol. Sci.">
        <title>Draft Genome of Tanacetum Coccineum: Genomic Comparison of Closely Related Tanacetum-Family Plants.</title>
        <authorList>
            <person name="Yamashiro T."/>
            <person name="Shiraishi A."/>
            <person name="Nakayama K."/>
            <person name="Satake H."/>
        </authorList>
    </citation>
    <scope>NUCLEOTIDE SEQUENCE</scope>
</reference>
<evidence type="ECO:0000313" key="1">
    <source>
        <dbReference type="EMBL" id="GJT16787.1"/>
    </source>
</evidence>
<sequence length="132" mass="15691">MARRDARRSAQVVKFTCHFYLSFVYENVLYIRPLTTDENVQIWQKRVLFVYPGSDKQPTLRSKVILSFCSIGGVEVGIQLMKSKDDKKNWVEIYERMFDTKAEFFGSPVANLDVIFCYEFKCVFRFEFCYCR</sequence>
<evidence type="ECO:0000313" key="2">
    <source>
        <dbReference type="Proteomes" id="UP001151760"/>
    </source>
</evidence>
<dbReference type="EMBL" id="BQNB010013504">
    <property type="protein sequence ID" value="GJT16787.1"/>
    <property type="molecule type" value="Genomic_DNA"/>
</dbReference>
<organism evidence="1 2">
    <name type="scientific">Tanacetum coccineum</name>
    <dbReference type="NCBI Taxonomy" id="301880"/>
    <lineage>
        <taxon>Eukaryota</taxon>
        <taxon>Viridiplantae</taxon>
        <taxon>Streptophyta</taxon>
        <taxon>Embryophyta</taxon>
        <taxon>Tracheophyta</taxon>
        <taxon>Spermatophyta</taxon>
        <taxon>Magnoliopsida</taxon>
        <taxon>eudicotyledons</taxon>
        <taxon>Gunneridae</taxon>
        <taxon>Pentapetalae</taxon>
        <taxon>asterids</taxon>
        <taxon>campanulids</taxon>
        <taxon>Asterales</taxon>
        <taxon>Asteraceae</taxon>
        <taxon>Asteroideae</taxon>
        <taxon>Anthemideae</taxon>
        <taxon>Anthemidinae</taxon>
        <taxon>Tanacetum</taxon>
    </lineage>
</organism>
<keyword evidence="2" id="KW-1185">Reference proteome</keyword>
<protein>
    <submittedName>
        <fullName evidence="1">Uncharacterized protein</fullName>
    </submittedName>
</protein>
<accession>A0ABQ5BSG7</accession>
<comment type="caution">
    <text evidence="1">The sequence shown here is derived from an EMBL/GenBank/DDBJ whole genome shotgun (WGS) entry which is preliminary data.</text>
</comment>